<proteinExistence type="predicted"/>
<keyword evidence="2" id="KW-1185">Reference proteome</keyword>
<sequence>MATSSVPINQNLLNRLTAFSNLDGVSAAAYQAVLTALQNSSTLTTELNTAADSNFPGTFSAFGVLAETSHSGAAFQNGVLEIKVSEIGTPLLSEGDLVFQMGHEAQHGLNAADMQASKADFTNGVTALANSSAPQDYTALLQTRQTQQANNESTAQIAGWNAYVNYVNTTTQAGTPPNYTTSYLSQYFVDTEGNLNPNLIFNADNTVTATPANIEAERNAFFYSTGASLGANGNENYPAYYAGNDVAYIANVVAAAGKSGFTLDLASMHIDPVQLQQDLVNNASNTTPITFTDSSTNAVLTYALGGTGNLDVKLPFIGVNGTGTTETIYNRTGKLTTNINTENNDATGIVTTTVDNYSSTGLPTSQSITEADVVTGAVKATTTNSYDNSGNLATQVQTTIDPAAGTTTTSTVNYNLGVAGGLCTFDTTVSQVGFPGIDTSEVSGTETSAGVIATANVSGTGAVVNAASATVTLGNGASANINGTVLTDVASATPSSLGIKLDDNGNISQTDATATDANGVQSEDLKNLNTDGSVQNEDIITTPTEGQATAIYTGEGGVIDLSNSAITLGAHSSGTLTGSGNAVTEDSGATANIDAQSINDIITMATNSSVVVDDGASCTLVNAVSDTVTLDSGASATVNGSVETNAAGATPSTLTLTLNSSGTVSQTEALSTDVNGVKDDDLRIMNSDGSLQQELNTVTNADGSMIQTGMFSAPWIPAGEFGTFTIVTSADGLTVSATEDSTGNGITDLTELTTTDSQGVKTEIDKNLNPDGTLNAEEISITNPDGSSSYEIKGFEGFGTNNSLYLDSITTTYVNGSSVKAEESLDAEGQVTGYDTVTKNVDGSAVEDYQSTPYADGSVQIAHIVTSIDGSVAMEVKVVDANGALESDSNKFTQADGSVVGETVSFASATTLASDEHFSYQANGSGFDELVNYFSDGGTSDITLTTNSSGETTETIPIQRDQIILNLSGNKVGTVGLPSSTAYFDMNNNGQQVQTGWATAGEGVLVYDPNNTGTVTSSANLVAGFAALSAMAHNVGSVLDASNSIWSGLKVWVDLTGDANAKQATLYSLDQLGITSINLSSTIVNDSSSGNGNMILNDSTFTWKNGIKGDIAGVDLAYNPNVVASPSAQAATQASATPLTTSGSMHSLVQSMAAFTDGSTGVDAQSPLANVSLASMQLAATQNSQHA</sequence>
<evidence type="ECO:0000313" key="2">
    <source>
        <dbReference type="Proteomes" id="UP000074914"/>
    </source>
</evidence>
<dbReference type="Proteomes" id="UP000074914">
    <property type="component" value="Chromosome"/>
</dbReference>
<protein>
    <submittedName>
        <fullName evidence="1">Uncharacterized protein</fullName>
    </submittedName>
</protein>
<reference evidence="1 2" key="1">
    <citation type="submission" date="2015-11" db="EMBL/GenBank/DDBJ databases">
        <title>Exploring the genomic traits of fungus-feeding bacterial genus Collimonas.</title>
        <authorList>
            <person name="Song C."/>
            <person name="Schmidt R."/>
            <person name="de Jager V."/>
            <person name="Krzyzanowska D."/>
            <person name="Jongedijk E."/>
            <person name="Cankar K."/>
            <person name="Beekwilder J."/>
            <person name="van Veen A."/>
            <person name="de Boer W."/>
            <person name="van Veen J.A."/>
            <person name="Garbeva P."/>
        </authorList>
    </citation>
    <scope>NUCLEOTIDE SEQUENCE [LARGE SCALE GENOMIC DNA]</scope>
    <source>
        <strain evidence="1 2">Ter291</strain>
    </source>
</reference>
<organism evidence="1 2">
    <name type="scientific">Collimonas pratensis</name>
    <dbReference type="NCBI Taxonomy" id="279113"/>
    <lineage>
        <taxon>Bacteria</taxon>
        <taxon>Pseudomonadati</taxon>
        <taxon>Pseudomonadota</taxon>
        <taxon>Betaproteobacteria</taxon>
        <taxon>Burkholderiales</taxon>
        <taxon>Oxalobacteraceae</taxon>
        <taxon>Collimonas</taxon>
    </lineage>
</organism>
<dbReference type="RefSeq" id="WP_156479892.1">
    <property type="nucleotide sequence ID" value="NZ_CP013236.1"/>
</dbReference>
<dbReference type="EMBL" id="CP013236">
    <property type="protein sequence ID" value="AMP13281.1"/>
    <property type="molecule type" value="Genomic_DNA"/>
</dbReference>
<gene>
    <name evidence="1" type="ORF">CPter291_1003</name>
</gene>
<evidence type="ECO:0000313" key="1">
    <source>
        <dbReference type="EMBL" id="AMP13281.1"/>
    </source>
</evidence>
<accession>A0ABM5Z2G9</accession>
<name>A0ABM5Z2G9_9BURK</name>